<accession>A0A117SYC4</accession>
<sequence length="79" mass="9200">MDHIQALLYSYATLDESYQTTKDVSYKKSLTMMRKRLRQTGIEILEAHADRTHVYVQYLYEGQVNVAVIERKAPSQSAF</sequence>
<dbReference type="RefSeq" id="WP_067712413.1">
    <property type="nucleotide sequence ID" value="NZ_LPVJ01000009.1"/>
</dbReference>
<dbReference type="AlphaFoldDB" id="A0A117SYC4"/>
<proteinExistence type="predicted"/>
<organism evidence="1 2">
    <name type="scientific">Ferroacidibacillus organovorans</name>
    <dbReference type="NCBI Taxonomy" id="1765683"/>
    <lineage>
        <taxon>Bacteria</taxon>
        <taxon>Bacillati</taxon>
        <taxon>Bacillota</taxon>
        <taxon>Bacilli</taxon>
        <taxon>Bacillales</taxon>
        <taxon>Alicyclobacillaceae</taxon>
        <taxon>Ferroacidibacillus</taxon>
    </lineage>
</organism>
<name>A0A117SYC4_9BACL</name>
<evidence type="ECO:0000313" key="2">
    <source>
        <dbReference type="Proteomes" id="UP000053557"/>
    </source>
</evidence>
<keyword evidence="2" id="KW-1185">Reference proteome</keyword>
<comment type="caution">
    <text evidence="1">The sequence shown here is derived from an EMBL/GenBank/DDBJ whole genome shotgun (WGS) entry which is preliminary data.</text>
</comment>
<protein>
    <submittedName>
        <fullName evidence="1">Uncharacterized protein</fullName>
    </submittedName>
</protein>
<dbReference type="EMBL" id="LPVJ01000009">
    <property type="protein sequence ID" value="KUO96721.1"/>
    <property type="molecule type" value="Genomic_DNA"/>
</dbReference>
<gene>
    <name evidence="1" type="ORF">ATW55_07820</name>
</gene>
<evidence type="ECO:0000313" key="1">
    <source>
        <dbReference type="EMBL" id="KUO96721.1"/>
    </source>
</evidence>
<dbReference type="OrthoDB" id="9914996at2"/>
<dbReference type="Proteomes" id="UP000053557">
    <property type="component" value="Unassembled WGS sequence"/>
</dbReference>
<reference evidence="1 2" key="1">
    <citation type="submission" date="2015-12" db="EMBL/GenBank/DDBJ databases">
        <title>Draft genome sequence of Acidibacillus ferrooxidans ITV001, isolated from a chalcopyrite acid mine drainage site in Brazil.</title>
        <authorList>
            <person name="Dall'Agnol H."/>
            <person name="Nancucheo I."/>
            <person name="Johnson B."/>
            <person name="Oliveira R."/>
            <person name="Leite L."/>
            <person name="Pylro V."/>
            <person name="Nunes G.L."/>
            <person name="Tzotzos G."/>
            <person name="Fernandes G.R."/>
            <person name="Dutra J."/>
            <person name="Orellana S.C."/>
            <person name="Oliveira G."/>
        </authorList>
    </citation>
    <scope>NUCLEOTIDE SEQUENCE [LARGE SCALE GENOMIC DNA]</scope>
    <source>
        <strain evidence="2">ITV01</strain>
    </source>
</reference>